<dbReference type="AlphaFoldDB" id="A0A091L9E5"/>
<dbReference type="PANTHER" id="PTHR33395:SF22">
    <property type="entry name" value="REVERSE TRANSCRIPTASE DOMAIN-CONTAINING PROTEIN"/>
    <property type="match status" value="1"/>
</dbReference>
<organism evidence="1 2">
    <name type="scientific">Cathartes aura</name>
    <name type="common">Turkey vulture</name>
    <name type="synonym">Vultur aura</name>
    <dbReference type="NCBI Taxonomy" id="43455"/>
    <lineage>
        <taxon>Eukaryota</taxon>
        <taxon>Metazoa</taxon>
        <taxon>Chordata</taxon>
        <taxon>Craniata</taxon>
        <taxon>Vertebrata</taxon>
        <taxon>Euteleostomi</taxon>
        <taxon>Archelosauria</taxon>
        <taxon>Archosauria</taxon>
        <taxon>Dinosauria</taxon>
        <taxon>Saurischia</taxon>
        <taxon>Theropoda</taxon>
        <taxon>Coelurosauria</taxon>
        <taxon>Aves</taxon>
        <taxon>Neognathae</taxon>
        <taxon>Neoaves</taxon>
        <taxon>Telluraves</taxon>
        <taxon>Accipitrimorphae</taxon>
        <taxon>Accipitriformes</taxon>
        <taxon>Cathartidae</taxon>
        <taxon>Cathartes</taxon>
    </lineage>
</organism>
<dbReference type="OrthoDB" id="416454at2759"/>
<reference evidence="1 2" key="1">
    <citation type="submission" date="2014-04" db="EMBL/GenBank/DDBJ databases">
        <title>Genome evolution of avian class.</title>
        <authorList>
            <person name="Zhang G."/>
            <person name="Li C."/>
        </authorList>
    </citation>
    <scope>NUCLEOTIDE SEQUENCE [LARGE SCALE GENOMIC DNA]</scope>
    <source>
        <strain evidence="1">BGI_N323</strain>
    </source>
</reference>
<evidence type="ECO:0000313" key="1">
    <source>
        <dbReference type="EMBL" id="KFP52487.1"/>
    </source>
</evidence>
<dbReference type="PANTHER" id="PTHR33395">
    <property type="entry name" value="TRANSCRIPTASE, PUTATIVE-RELATED-RELATED"/>
    <property type="match status" value="1"/>
</dbReference>
<name>A0A091L9E5_CATAU</name>
<dbReference type="GO" id="GO:0031012">
    <property type="term" value="C:extracellular matrix"/>
    <property type="evidence" value="ECO:0007669"/>
    <property type="project" value="TreeGrafter"/>
</dbReference>
<dbReference type="GO" id="GO:0007508">
    <property type="term" value="P:larval heart development"/>
    <property type="evidence" value="ECO:0007669"/>
    <property type="project" value="TreeGrafter"/>
</dbReference>
<gene>
    <name evidence="1" type="ORF">N323_12726</name>
</gene>
<dbReference type="Proteomes" id="UP000053745">
    <property type="component" value="Unassembled WGS sequence"/>
</dbReference>
<keyword evidence="2" id="KW-1185">Reference proteome</keyword>
<dbReference type="EMBL" id="KL307700">
    <property type="protein sequence ID" value="KFP52487.1"/>
    <property type="molecule type" value="Genomic_DNA"/>
</dbReference>
<evidence type="ECO:0000313" key="2">
    <source>
        <dbReference type="Proteomes" id="UP000053745"/>
    </source>
</evidence>
<protein>
    <recommendedName>
        <fullName evidence="3">RNA-directed DNA polymerase from mobile element jockey</fullName>
    </recommendedName>
</protein>
<evidence type="ECO:0008006" key="3">
    <source>
        <dbReference type="Google" id="ProtNLM"/>
    </source>
</evidence>
<feature type="non-terminal residue" evidence="1">
    <location>
        <position position="81"/>
    </location>
</feature>
<dbReference type="GO" id="GO:0061343">
    <property type="term" value="P:cell adhesion involved in heart morphogenesis"/>
    <property type="evidence" value="ECO:0007669"/>
    <property type="project" value="TreeGrafter"/>
</dbReference>
<sequence>KVLRELADVVAKQLSVIFQKSWQSEVPSDWRKGNITPIFLKVKKEDPGNYQPVRLTAVPNKIMEQILLEDIWKHMEDREVI</sequence>
<feature type="non-terminal residue" evidence="1">
    <location>
        <position position="1"/>
    </location>
</feature>
<proteinExistence type="predicted"/>
<accession>A0A091L9E5</accession>